<dbReference type="Gene3D" id="1.10.10.10">
    <property type="entry name" value="Winged helix-like DNA-binding domain superfamily/Winged helix DNA-binding domain"/>
    <property type="match status" value="1"/>
</dbReference>
<keyword evidence="2" id="KW-0547">Nucleotide-binding</keyword>
<feature type="region of interest" description="Disordered" evidence="1">
    <location>
        <begin position="491"/>
        <end position="531"/>
    </location>
</feature>
<dbReference type="PANTHER" id="PTHR30595">
    <property type="entry name" value="GLPR-RELATED TRANSCRIPTIONAL REPRESSOR"/>
    <property type="match status" value="1"/>
</dbReference>
<feature type="compositionally biased region" description="Low complexity" evidence="1">
    <location>
        <begin position="555"/>
        <end position="568"/>
    </location>
</feature>
<keyword evidence="3" id="KW-1185">Reference proteome</keyword>
<protein>
    <submittedName>
        <fullName evidence="2">ATP-binding protein</fullName>
    </submittedName>
</protein>
<comment type="caution">
    <text evidence="2">The sequence shown here is derived from an EMBL/GenBank/DDBJ whole genome shotgun (WGS) entry which is preliminary data.</text>
</comment>
<dbReference type="SUPFAM" id="SSF46785">
    <property type="entry name" value="Winged helix' DNA-binding domain"/>
    <property type="match status" value="1"/>
</dbReference>
<dbReference type="Gene3D" id="3.30.950.30">
    <property type="entry name" value="Schlafen, AAA domain"/>
    <property type="match status" value="1"/>
</dbReference>
<dbReference type="GO" id="GO:0005524">
    <property type="term" value="F:ATP binding"/>
    <property type="evidence" value="ECO:0007669"/>
    <property type="project" value="UniProtKB-KW"/>
</dbReference>
<dbReference type="InterPro" id="IPR036388">
    <property type="entry name" value="WH-like_DNA-bd_sf"/>
</dbReference>
<dbReference type="PANTHER" id="PTHR30595:SF6">
    <property type="entry name" value="SCHLAFEN ALBA-2 DOMAIN-CONTAINING PROTEIN"/>
    <property type="match status" value="1"/>
</dbReference>
<dbReference type="RefSeq" id="WP_380009712.1">
    <property type="nucleotide sequence ID" value="NZ_JBHLYR010000032.1"/>
</dbReference>
<feature type="region of interest" description="Disordered" evidence="1">
    <location>
        <begin position="555"/>
        <end position="594"/>
    </location>
</feature>
<dbReference type="InterPro" id="IPR038461">
    <property type="entry name" value="Schlafen_AlbA_2_dom_sf"/>
</dbReference>
<gene>
    <name evidence="2" type="ORF">ACFFLM_11360</name>
</gene>
<organism evidence="2 3">
    <name type="scientific">Deinococcus oregonensis</name>
    <dbReference type="NCBI Taxonomy" id="1805970"/>
    <lineage>
        <taxon>Bacteria</taxon>
        <taxon>Thermotogati</taxon>
        <taxon>Deinococcota</taxon>
        <taxon>Deinococci</taxon>
        <taxon>Deinococcales</taxon>
        <taxon>Deinococcaceae</taxon>
        <taxon>Deinococcus</taxon>
    </lineage>
</organism>
<keyword evidence="2" id="KW-0067">ATP-binding</keyword>
<evidence type="ECO:0000256" key="1">
    <source>
        <dbReference type="SAM" id="MobiDB-lite"/>
    </source>
</evidence>
<dbReference type="Proteomes" id="UP001589733">
    <property type="component" value="Unassembled WGS sequence"/>
</dbReference>
<sequence>MTANSGADNAQNAISPLGVLPPPGPSCVHLPLNVTPQELARYAVGLANARGGTLLVGVDALSGGTHGSETVRDAGELHPLMVTHAIFELSGGRLTVNVQHHRLPGGARVLAVFVPQAPYVLAAPDGAVIAWDGAHLVPVTPAEAEPVADQDYTATVPPDASLADLDPAEVARLRGLGRRGSASNLPDLDFLQELGLLIPSGGALRPTLAGILLAGTPAALRAHMPQAEVCFYHHATADVEFQFREDLLRPIPALLTRLAELIQARNRFTPVQVGLFRIEVWDQDESVYREALLNALTHRDYTLRDAVHVHHYPDRLEIMNPGGLPGGITPGNILRHQPKRRNPLLAEVLAKLGLVERAGVGVDKMYGLMLRHGKEPPEFTTYPDSVTLALHSPGFDADFVRFVARKQEDMQTLSLDMLIVLSLLAREGEATRATLARALQLAEDRTPRLLRGMEEHELIERAGVGRGIAYTLSAQVRAALGKPALAAPNKPVASQAAFHQPAADQPAVNQERTPPEPMSPNSEPPNSGVELHAGEAPAWTEALASAIRAATPAQAAAPAQVSASAQTPESKGQPLPHSARPTRLPKPAQTDGPSAAEVRAVALALAREQGSVRNVELRGACALTPQQSWRVLRRLVQDGLLQKRGLGKRDAAYVLA</sequence>
<accession>A0ABV6AYI4</accession>
<dbReference type="EMBL" id="JBHLYR010000032">
    <property type="protein sequence ID" value="MFB9992564.1"/>
    <property type="molecule type" value="Genomic_DNA"/>
</dbReference>
<evidence type="ECO:0000313" key="2">
    <source>
        <dbReference type="EMBL" id="MFB9992564.1"/>
    </source>
</evidence>
<dbReference type="Pfam" id="PF13749">
    <property type="entry name" value="HATPase_c_4"/>
    <property type="match status" value="1"/>
</dbReference>
<dbReference type="Gene3D" id="3.30.565.60">
    <property type="match status" value="1"/>
</dbReference>
<reference evidence="2 3" key="1">
    <citation type="submission" date="2024-09" db="EMBL/GenBank/DDBJ databases">
        <authorList>
            <person name="Sun Q."/>
            <person name="Mori K."/>
        </authorList>
    </citation>
    <scope>NUCLEOTIDE SEQUENCE [LARGE SCALE GENOMIC DNA]</scope>
    <source>
        <strain evidence="2 3">JCM 13503</strain>
    </source>
</reference>
<dbReference type="InterPro" id="IPR036390">
    <property type="entry name" value="WH_DNA-bd_sf"/>
</dbReference>
<dbReference type="InterPro" id="IPR038475">
    <property type="entry name" value="RecG_C_sf"/>
</dbReference>
<proteinExistence type="predicted"/>
<name>A0ABV6AYI4_9DEIO</name>
<evidence type="ECO:0000313" key="3">
    <source>
        <dbReference type="Proteomes" id="UP001589733"/>
    </source>
</evidence>